<dbReference type="Proteomes" id="UP001626550">
    <property type="component" value="Unassembled WGS sequence"/>
</dbReference>
<evidence type="ECO:0000313" key="3">
    <source>
        <dbReference type="Proteomes" id="UP001626550"/>
    </source>
</evidence>
<dbReference type="EMBL" id="JBJKFK010000338">
    <property type="protein sequence ID" value="KAL3317736.1"/>
    <property type="molecule type" value="Genomic_DNA"/>
</dbReference>
<keyword evidence="3" id="KW-1185">Reference proteome</keyword>
<accession>A0ABD2QH84</accession>
<reference evidence="2 3" key="1">
    <citation type="submission" date="2024-11" db="EMBL/GenBank/DDBJ databases">
        <title>Adaptive evolution of stress response genes in parasites aligns with host niche diversity.</title>
        <authorList>
            <person name="Hahn C."/>
            <person name="Resl P."/>
        </authorList>
    </citation>
    <scope>NUCLEOTIDE SEQUENCE [LARGE SCALE GENOMIC DNA]</scope>
    <source>
        <strain evidence="2">EGGRZ-B1_66</strain>
        <tissue evidence="2">Body</tissue>
    </source>
</reference>
<gene>
    <name evidence="2" type="ORF">Ciccas_003613</name>
</gene>
<feature type="compositionally biased region" description="Low complexity" evidence="1">
    <location>
        <begin position="218"/>
        <end position="228"/>
    </location>
</feature>
<organism evidence="2 3">
    <name type="scientific">Cichlidogyrus casuarinus</name>
    <dbReference type="NCBI Taxonomy" id="1844966"/>
    <lineage>
        <taxon>Eukaryota</taxon>
        <taxon>Metazoa</taxon>
        <taxon>Spiralia</taxon>
        <taxon>Lophotrochozoa</taxon>
        <taxon>Platyhelminthes</taxon>
        <taxon>Monogenea</taxon>
        <taxon>Monopisthocotylea</taxon>
        <taxon>Dactylogyridea</taxon>
        <taxon>Ancyrocephalidae</taxon>
        <taxon>Cichlidogyrus</taxon>
    </lineage>
</organism>
<dbReference type="AlphaFoldDB" id="A0ABD2QH84"/>
<sequence>MTGAIVHKERNIPKLVKDASIASLRILPRDLRSIVSDKDVITRTQELWTLWSEEANTVLKEEASIITETTLLMPFEFCRPTNRSNSLRKEIVGSKELKIGLKAGVEFLKLSRYSKQFGASFYGVKPCCDSDEDFDGRDFKVGINPRNLTIYEGSTVINSRKILSIHLKDICSVTMRDRNKVGVKSVNPPRNLHLKCKQAVELFLLLKDYLNEREKATSLSSPSSHPSSADVEDAPKNTQEDEALFRLSSKKSPKTKRVQNKEEYQCSSLSIEEPNKKIIVHPYLFQNGAVKKPLIVPVFAIDSHVESSCSEI</sequence>
<feature type="region of interest" description="Disordered" evidence="1">
    <location>
        <begin position="216"/>
        <end position="265"/>
    </location>
</feature>
<protein>
    <submittedName>
        <fullName evidence="2">Uncharacterized protein</fullName>
    </submittedName>
</protein>
<proteinExistence type="predicted"/>
<evidence type="ECO:0000256" key="1">
    <source>
        <dbReference type="SAM" id="MobiDB-lite"/>
    </source>
</evidence>
<name>A0ABD2QH84_9PLAT</name>
<comment type="caution">
    <text evidence="2">The sequence shown here is derived from an EMBL/GenBank/DDBJ whole genome shotgun (WGS) entry which is preliminary data.</text>
</comment>
<feature type="compositionally biased region" description="Basic residues" evidence="1">
    <location>
        <begin position="248"/>
        <end position="258"/>
    </location>
</feature>
<evidence type="ECO:0000313" key="2">
    <source>
        <dbReference type="EMBL" id="KAL3317736.1"/>
    </source>
</evidence>